<reference evidence="2 3" key="1">
    <citation type="submission" date="2020-07" db="EMBL/GenBank/DDBJ databases">
        <title>Complete Genome Sequence of an acetic acid bacterium, Acetobacter aceti JCM20276.</title>
        <authorList>
            <person name="Hirose Y."/>
            <person name="Mihara H."/>
        </authorList>
    </citation>
    <scope>NUCLEOTIDE SEQUENCE [LARGE SCALE GENOMIC DNA]</scope>
    <source>
        <strain evidence="2 3">JCM20276</strain>
    </source>
</reference>
<feature type="chain" id="PRO_5027702318" description="DUF1134 domain-containing protein" evidence="1">
    <location>
        <begin position="25"/>
        <end position="148"/>
    </location>
</feature>
<dbReference type="AlphaFoldDB" id="A0A6S6PGN9"/>
<sequence>MRFTSFAVAAALSAATYFAAPAMAADTLGTPSGTLTIKTKSADLGVGYTWGDARLTFNKKTYRYKVTGGQIAAVGFSEVVSKGTVYNLHNAADMEGTFAATSGEATLGNGLGGAVLENKHGVRLKLTSNAKGARLSAGAGGLTFEPLK</sequence>
<evidence type="ECO:0000256" key="1">
    <source>
        <dbReference type="SAM" id="SignalP"/>
    </source>
</evidence>
<dbReference type="Proteomes" id="UP000515220">
    <property type="component" value="Chromosome"/>
</dbReference>
<protein>
    <recommendedName>
        <fullName evidence="4">DUF1134 domain-containing protein</fullName>
    </recommendedName>
</protein>
<accession>A0A6S6PGN9</accession>
<proteinExistence type="predicted"/>
<dbReference type="RefSeq" id="WP_099348336.1">
    <property type="nucleotide sequence ID" value="NZ_AP023326.1"/>
</dbReference>
<dbReference type="EMBL" id="AP023326">
    <property type="protein sequence ID" value="BCI66140.1"/>
    <property type="molecule type" value="Genomic_DNA"/>
</dbReference>
<evidence type="ECO:0000313" key="2">
    <source>
        <dbReference type="EMBL" id="BCI66140.1"/>
    </source>
</evidence>
<evidence type="ECO:0008006" key="4">
    <source>
        <dbReference type="Google" id="ProtNLM"/>
    </source>
</evidence>
<evidence type="ECO:0000313" key="3">
    <source>
        <dbReference type="Proteomes" id="UP000515220"/>
    </source>
</evidence>
<name>A0A6S6PGN9_ACEAC</name>
<gene>
    <name evidence="2" type="ORF">AAJCM20276_07640</name>
</gene>
<feature type="signal peptide" evidence="1">
    <location>
        <begin position="1"/>
        <end position="24"/>
    </location>
</feature>
<organism evidence="2 3">
    <name type="scientific">Acetobacter aceti</name>
    <dbReference type="NCBI Taxonomy" id="435"/>
    <lineage>
        <taxon>Bacteria</taxon>
        <taxon>Pseudomonadati</taxon>
        <taxon>Pseudomonadota</taxon>
        <taxon>Alphaproteobacteria</taxon>
        <taxon>Acetobacterales</taxon>
        <taxon>Acetobacteraceae</taxon>
        <taxon>Acetobacter</taxon>
        <taxon>Acetobacter subgen. Acetobacter</taxon>
    </lineage>
</organism>
<keyword evidence="1" id="KW-0732">Signal</keyword>